<proteinExistence type="predicted"/>
<dbReference type="Proteomes" id="UP000000663">
    <property type="component" value="Chromosome"/>
</dbReference>
<dbReference type="Pfam" id="PF26485">
    <property type="entry name" value="DUF8156"/>
    <property type="match status" value="1"/>
</dbReference>
<dbReference type="eggNOG" id="arCOG07300">
    <property type="taxonomic scope" value="Archaea"/>
</dbReference>
<dbReference type="InterPro" id="IPR058469">
    <property type="entry name" value="DUF8156"/>
</dbReference>
<dbReference type="AlphaFoldDB" id="Q0W1G9"/>
<keyword evidence="3" id="KW-1185">Reference proteome</keyword>
<sequence>MSLMKAHKRWEGYRQTLDKKRREIFDYIFFELAGRREETLVNHPDQSEAAMMNAMIEMEMRLRELESKVQK</sequence>
<gene>
    <name evidence="2" type="ORF">RCIX2733</name>
</gene>
<evidence type="ECO:0000313" key="3">
    <source>
        <dbReference type="Proteomes" id="UP000000663"/>
    </source>
</evidence>
<reference evidence="2 3" key="1">
    <citation type="journal article" date="2006" name="Science">
        <title>Genome of rice cluster I archaea -- the key methane producers in the rice rhizosphere.</title>
        <authorList>
            <person name="Erkel C."/>
            <person name="Kube M."/>
            <person name="Reinhardt R."/>
            <person name="Liesack W."/>
        </authorList>
    </citation>
    <scope>NUCLEOTIDE SEQUENCE [LARGE SCALE GENOMIC DNA]</scope>
    <source>
        <strain evidence="3">DSM 22066 / NBRC 105507 / MRE50</strain>
    </source>
</reference>
<accession>Q0W1G9</accession>
<dbReference type="STRING" id="351160.RCIX2733"/>
<dbReference type="KEGG" id="rci:RCIX2733"/>
<name>Q0W1G9_METAR</name>
<feature type="domain" description="DUF8156" evidence="1">
    <location>
        <begin position="3"/>
        <end position="70"/>
    </location>
</feature>
<evidence type="ECO:0000259" key="1">
    <source>
        <dbReference type="Pfam" id="PF26485"/>
    </source>
</evidence>
<evidence type="ECO:0000313" key="2">
    <source>
        <dbReference type="EMBL" id="CAJ37774.1"/>
    </source>
</evidence>
<dbReference type="EMBL" id="AM114193">
    <property type="protein sequence ID" value="CAJ37774.1"/>
    <property type="molecule type" value="Genomic_DNA"/>
</dbReference>
<organism evidence="2 3">
    <name type="scientific">Methanocella arvoryzae (strain DSM 22066 / NBRC 105507 / MRE50)</name>
    <dbReference type="NCBI Taxonomy" id="351160"/>
    <lineage>
        <taxon>Archaea</taxon>
        <taxon>Methanobacteriati</taxon>
        <taxon>Methanobacteriota</taxon>
        <taxon>Stenosarchaea group</taxon>
        <taxon>Methanomicrobia</taxon>
        <taxon>Methanocellales</taxon>
        <taxon>Methanocellaceae</taxon>
        <taxon>Methanocella</taxon>
    </lineage>
</organism>
<protein>
    <recommendedName>
        <fullName evidence="1">DUF8156 domain-containing protein</fullName>
    </recommendedName>
</protein>